<accession>K1TBA0</accession>
<dbReference type="AlphaFoldDB" id="K1TBA0"/>
<proteinExistence type="predicted"/>
<protein>
    <submittedName>
        <fullName evidence="1">Uncharacterized protein</fullName>
    </submittedName>
</protein>
<comment type="caution">
    <text evidence="1">The sequence shown here is derived from an EMBL/GenBank/DDBJ whole genome shotgun (WGS) entry which is preliminary data.</text>
</comment>
<reference evidence="1" key="1">
    <citation type="journal article" date="2013" name="Environ. Microbiol.">
        <title>Microbiota from the distal guts of lean and obese adolescents exhibit partial functional redundancy besides clear differences in community structure.</title>
        <authorList>
            <person name="Ferrer M."/>
            <person name="Ruiz A."/>
            <person name="Lanza F."/>
            <person name="Haange S.B."/>
            <person name="Oberbach A."/>
            <person name="Till H."/>
            <person name="Bargiela R."/>
            <person name="Campoy C."/>
            <person name="Segura M.T."/>
            <person name="Richter M."/>
            <person name="von Bergen M."/>
            <person name="Seifert J."/>
            <person name="Suarez A."/>
        </authorList>
    </citation>
    <scope>NUCLEOTIDE SEQUENCE</scope>
</reference>
<feature type="non-terminal residue" evidence="1">
    <location>
        <position position="1"/>
    </location>
</feature>
<name>K1TBA0_9ZZZZ</name>
<sequence>VSFFDGPDEEYLHKFKAYLDKRGFVVK</sequence>
<gene>
    <name evidence="1" type="ORF">OBE_03895</name>
</gene>
<organism evidence="1">
    <name type="scientific">human gut metagenome</name>
    <dbReference type="NCBI Taxonomy" id="408170"/>
    <lineage>
        <taxon>unclassified sequences</taxon>
        <taxon>metagenomes</taxon>
        <taxon>organismal metagenomes</taxon>
    </lineage>
</organism>
<dbReference type="EMBL" id="AJWZ01002634">
    <property type="protein sequence ID" value="EKC70432.1"/>
    <property type="molecule type" value="Genomic_DNA"/>
</dbReference>
<evidence type="ECO:0000313" key="1">
    <source>
        <dbReference type="EMBL" id="EKC70432.1"/>
    </source>
</evidence>